<dbReference type="Gene3D" id="3.30.760.10">
    <property type="entry name" value="RNA Cap, Translation Initiation Factor Eif4e"/>
    <property type="match status" value="1"/>
</dbReference>
<comment type="similarity">
    <text evidence="1">Belongs to the UPF0696 family.</text>
</comment>
<evidence type="ECO:0000256" key="1">
    <source>
        <dbReference type="ARBA" id="ARBA00010568"/>
    </source>
</evidence>
<dbReference type="InterPro" id="IPR023398">
    <property type="entry name" value="TIF_eIF4e-like"/>
</dbReference>
<dbReference type="PANTHER" id="PTHR31977">
    <property type="entry name" value="UPF0696 PROTEIN C11ORF68"/>
    <property type="match status" value="1"/>
</dbReference>
<evidence type="ECO:0000313" key="3">
    <source>
        <dbReference type="Proteomes" id="UP000254866"/>
    </source>
</evidence>
<reference evidence="2 3" key="1">
    <citation type="journal article" date="2018" name="IMA Fungus">
        <title>IMA Genome-F 9: Draft genome sequence of Annulohypoxylon stygium, Aspergillus mulundensis, Berkeleyomyces basicola (syn. Thielaviopsis basicola), Ceratocystis smalleyi, two Cercospora beticola strains, Coleophoma cylindrospora, Fusarium fracticaudum, Phialophora cf. hyalina, and Morchella septimelata.</title>
        <authorList>
            <person name="Wingfield B.D."/>
            <person name="Bills G.F."/>
            <person name="Dong Y."/>
            <person name="Huang W."/>
            <person name="Nel W.J."/>
            <person name="Swalarsk-Parry B.S."/>
            <person name="Vaghefi N."/>
            <person name="Wilken P.M."/>
            <person name="An Z."/>
            <person name="de Beer Z.W."/>
            <person name="De Vos L."/>
            <person name="Chen L."/>
            <person name="Duong T.A."/>
            <person name="Gao Y."/>
            <person name="Hammerbacher A."/>
            <person name="Kikkert J.R."/>
            <person name="Li Y."/>
            <person name="Li H."/>
            <person name="Li K."/>
            <person name="Li Q."/>
            <person name="Liu X."/>
            <person name="Ma X."/>
            <person name="Naidoo K."/>
            <person name="Pethybridge S.J."/>
            <person name="Sun J."/>
            <person name="Steenkamp E.T."/>
            <person name="van der Nest M.A."/>
            <person name="van Wyk S."/>
            <person name="Wingfield M.J."/>
            <person name="Xiong C."/>
            <person name="Yue Q."/>
            <person name="Zhang X."/>
        </authorList>
    </citation>
    <scope>NUCLEOTIDE SEQUENCE [LARGE SCALE GENOMIC DNA]</scope>
    <source>
        <strain evidence="2 3">BP 5553</strain>
    </source>
</reference>
<accession>A0A370TG00</accession>
<dbReference type="Pfam" id="PF08939">
    <property type="entry name" value="Bles03"/>
    <property type="match status" value="1"/>
</dbReference>
<dbReference type="Proteomes" id="UP000254866">
    <property type="component" value="Unassembled WGS sequence"/>
</dbReference>
<dbReference type="GeneID" id="43601043"/>
<dbReference type="RefSeq" id="XP_031867108.1">
    <property type="nucleotide sequence ID" value="XM_032016817.1"/>
</dbReference>
<evidence type="ECO:0000313" key="2">
    <source>
        <dbReference type="EMBL" id="RDL33826.1"/>
    </source>
</evidence>
<dbReference type="PANTHER" id="PTHR31977:SF1">
    <property type="entry name" value="UPF0696 PROTEIN C11ORF68"/>
    <property type="match status" value="1"/>
</dbReference>
<dbReference type="SUPFAM" id="SSF55418">
    <property type="entry name" value="eIF4e-like"/>
    <property type="match status" value="1"/>
</dbReference>
<dbReference type="AlphaFoldDB" id="A0A370TG00"/>
<keyword evidence="3" id="KW-1185">Reference proteome</keyword>
<sequence>MAMKGGGHAFKQEDLDAAYLSDESDFYGDETMRQDFEERANNFNPEEWWKHKVPSLMEIAELNIETAKLQQTATLYNYYQGTPGGRQLEETVAEFLRRLPPAATPLSEQLPWIRICNPYRKVPKQAEQRTVGNDLTAEGPPDEESEWARFVVQGQRLLEKLLVVKNEIEERKLRQAKSTITKAANAEKNKIVKEILDTAAKLHCTSGKWMIFCPPEEVNAVWSIVARATAENDLGIAAKVAPDDGNNRKPRLICIYTKDFTDRQDVSRVIHKLKSLGLVDATSNKSIYYKCDAYTYLGLNSANRYGIQASLYDSREFLKPKSNDSKGMKDGKVDGYFYKQKKDEDSWRSVGLE</sequence>
<dbReference type="InterPro" id="IPR015034">
    <property type="entry name" value="Bles03"/>
</dbReference>
<dbReference type="EMBL" id="NPIC01000008">
    <property type="protein sequence ID" value="RDL33826.1"/>
    <property type="molecule type" value="Genomic_DNA"/>
</dbReference>
<name>A0A370TG00_9HELO</name>
<gene>
    <name evidence="2" type="ORF">BP5553_08194</name>
</gene>
<protein>
    <submittedName>
        <fullName evidence="2">DUF1917-domain-containing protein</fullName>
    </submittedName>
</protein>
<organism evidence="2 3">
    <name type="scientific">Venustampulla echinocandica</name>
    <dbReference type="NCBI Taxonomy" id="2656787"/>
    <lineage>
        <taxon>Eukaryota</taxon>
        <taxon>Fungi</taxon>
        <taxon>Dikarya</taxon>
        <taxon>Ascomycota</taxon>
        <taxon>Pezizomycotina</taxon>
        <taxon>Leotiomycetes</taxon>
        <taxon>Helotiales</taxon>
        <taxon>Pleuroascaceae</taxon>
        <taxon>Venustampulla</taxon>
    </lineage>
</organism>
<proteinExistence type="inferred from homology"/>
<comment type="caution">
    <text evidence="2">The sequence shown here is derived from an EMBL/GenBank/DDBJ whole genome shotgun (WGS) entry which is preliminary data.</text>
</comment>
<dbReference type="OrthoDB" id="10067381at2759"/>